<proteinExistence type="predicted"/>
<evidence type="ECO:0000256" key="1">
    <source>
        <dbReference type="SAM" id="SignalP"/>
    </source>
</evidence>
<reference evidence="2" key="1">
    <citation type="submission" date="2021-08" db="EMBL/GenBank/DDBJ databases">
        <title>WGS assembly of Ceratopteris richardii.</title>
        <authorList>
            <person name="Marchant D.B."/>
            <person name="Chen G."/>
            <person name="Jenkins J."/>
            <person name="Shu S."/>
            <person name="Leebens-Mack J."/>
            <person name="Grimwood J."/>
            <person name="Schmutz J."/>
            <person name="Soltis P."/>
            <person name="Soltis D."/>
            <person name="Chen Z.-H."/>
        </authorList>
    </citation>
    <scope>NUCLEOTIDE SEQUENCE</scope>
    <source>
        <strain evidence="2">Whitten #5841</strain>
        <tissue evidence="2">Leaf</tissue>
    </source>
</reference>
<organism evidence="2 3">
    <name type="scientific">Ceratopteris richardii</name>
    <name type="common">Triangle waterfern</name>
    <dbReference type="NCBI Taxonomy" id="49495"/>
    <lineage>
        <taxon>Eukaryota</taxon>
        <taxon>Viridiplantae</taxon>
        <taxon>Streptophyta</taxon>
        <taxon>Embryophyta</taxon>
        <taxon>Tracheophyta</taxon>
        <taxon>Polypodiopsida</taxon>
        <taxon>Polypodiidae</taxon>
        <taxon>Polypodiales</taxon>
        <taxon>Pteridineae</taxon>
        <taxon>Pteridaceae</taxon>
        <taxon>Parkerioideae</taxon>
        <taxon>Ceratopteris</taxon>
    </lineage>
</organism>
<evidence type="ECO:0000313" key="2">
    <source>
        <dbReference type="EMBL" id="KAH7300608.1"/>
    </source>
</evidence>
<comment type="caution">
    <text evidence="2">The sequence shown here is derived from an EMBL/GenBank/DDBJ whole genome shotgun (WGS) entry which is preliminary data.</text>
</comment>
<evidence type="ECO:0000313" key="3">
    <source>
        <dbReference type="Proteomes" id="UP000825935"/>
    </source>
</evidence>
<feature type="signal peptide" evidence="1">
    <location>
        <begin position="1"/>
        <end position="28"/>
    </location>
</feature>
<dbReference type="AlphaFoldDB" id="A0A8T2RYR5"/>
<evidence type="ECO:0008006" key="4">
    <source>
        <dbReference type="Google" id="ProtNLM"/>
    </source>
</evidence>
<accession>A0A8T2RYR5</accession>
<dbReference type="EMBL" id="CM035429">
    <property type="protein sequence ID" value="KAH7300608.1"/>
    <property type="molecule type" value="Genomic_DNA"/>
</dbReference>
<sequence>MEFLCQCCLIKVTLCLDCLAYVVMGACADGIGQYGKKMTVWFSLLGTCRFTAHTDGALFPDFCNFQSFFESYRDPIMRMS</sequence>
<protein>
    <recommendedName>
        <fullName evidence="4">Secreted protein</fullName>
    </recommendedName>
</protein>
<feature type="chain" id="PRO_5035724561" description="Secreted protein" evidence="1">
    <location>
        <begin position="29"/>
        <end position="80"/>
    </location>
</feature>
<gene>
    <name evidence="2" type="ORF">KP509_24G071200</name>
</gene>
<name>A0A8T2RYR5_CERRI</name>
<dbReference type="Proteomes" id="UP000825935">
    <property type="component" value="Chromosome 24"/>
</dbReference>
<keyword evidence="1" id="KW-0732">Signal</keyword>
<keyword evidence="3" id="KW-1185">Reference proteome</keyword>